<sequence length="98" mass="10563">MPGFDETQALDEVGKAAVGFLQVDEDEEGIGAGFDFEPSKQSDPAAAGFLQVLGSKSNPASTGFRFEPSNRWVNGSVEFHLFIDLLLSVGFCFKLSSR</sequence>
<proteinExistence type="predicted"/>
<organism evidence="1 2">
    <name type="scientific">Rubroshorea leprosula</name>
    <dbReference type="NCBI Taxonomy" id="152421"/>
    <lineage>
        <taxon>Eukaryota</taxon>
        <taxon>Viridiplantae</taxon>
        <taxon>Streptophyta</taxon>
        <taxon>Embryophyta</taxon>
        <taxon>Tracheophyta</taxon>
        <taxon>Spermatophyta</taxon>
        <taxon>Magnoliopsida</taxon>
        <taxon>eudicotyledons</taxon>
        <taxon>Gunneridae</taxon>
        <taxon>Pentapetalae</taxon>
        <taxon>rosids</taxon>
        <taxon>malvids</taxon>
        <taxon>Malvales</taxon>
        <taxon>Dipterocarpaceae</taxon>
        <taxon>Rubroshorea</taxon>
    </lineage>
</organism>
<comment type="caution">
    <text evidence="1">The sequence shown here is derived from an EMBL/GenBank/DDBJ whole genome shotgun (WGS) entry which is preliminary data.</text>
</comment>
<dbReference type="AlphaFoldDB" id="A0AAV5LB52"/>
<name>A0AAV5LB52_9ROSI</name>
<keyword evidence="2" id="KW-1185">Reference proteome</keyword>
<evidence type="ECO:0000313" key="2">
    <source>
        <dbReference type="Proteomes" id="UP001054252"/>
    </source>
</evidence>
<protein>
    <submittedName>
        <fullName evidence="1">Uncharacterized protein</fullName>
    </submittedName>
</protein>
<gene>
    <name evidence="1" type="ORF">SLEP1_g42860</name>
</gene>
<dbReference type="Proteomes" id="UP001054252">
    <property type="component" value="Unassembled WGS sequence"/>
</dbReference>
<reference evidence="1 2" key="1">
    <citation type="journal article" date="2021" name="Commun. Biol.">
        <title>The genome of Shorea leprosula (Dipterocarpaceae) highlights the ecological relevance of drought in aseasonal tropical rainforests.</title>
        <authorList>
            <person name="Ng K.K.S."/>
            <person name="Kobayashi M.J."/>
            <person name="Fawcett J.A."/>
            <person name="Hatakeyama M."/>
            <person name="Paape T."/>
            <person name="Ng C.H."/>
            <person name="Ang C.C."/>
            <person name="Tnah L.H."/>
            <person name="Lee C.T."/>
            <person name="Nishiyama T."/>
            <person name="Sese J."/>
            <person name="O'Brien M.J."/>
            <person name="Copetti D."/>
            <person name="Mohd Noor M.I."/>
            <person name="Ong R.C."/>
            <person name="Putra M."/>
            <person name="Sireger I.Z."/>
            <person name="Indrioko S."/>
            <person name="Kosugi Y."/>
            <person name="Izuno A."/>
            <person name="Isagi Y."/>
            <person name="Lee S.L."/>
            <person name="Shimizu K.K."/>
        </authorList>
    </citation>
    <scope>NUCLEOTIDE SEQUENCE [LARGE SCALE GENOMIC DNA]</scope>
    <source>
        <strain evidence="1">214</strain>
    </source>
</reference>
<evidence type="ECO:0000313" key="1">
    <source>
        <dbReference type="EMBL" id="GKV34489.1"/>
    </source>
</evidence>
<accession>A0AAV5LB52</accession>
<dbReference type="EMBL" id="BPVZ01000105">
    <property type="protein sequence ID" value="GKV34489.1"/>
    <property type="molecule type" value="Genomic_DNA"/>
</dbReference>